<evidence type="ECO:0000313" key="4">
    <source>
        <dbReference type="Proteomes" id="UP000253303"/>
    </source>
</evidence>
<evidence type="ECO:0000313" key="3">
    <source>
        <dbReference type="EMBL" id="RBQ16900.1"/>
    </source>
</evidence>
<evidence type="ECO:0000256" key="1">
    <source>
        <dbReference type="SAM" id="MobiDB-lite"/>
    </source>
</evidence>
<dbReference type="OrthoDB" id="3531733at2"/>
<keyword evidence="2" id="KW-1133">Transmembrane helix</keyword>
<dbReference type="EMBL" id="QMEY01000014">
    <property type="protein sequence ID" value="RBQ16900.1"/>
    <property type="molecule type" value="Genomic_DNA"/>
</dbReference>
<comment type="caution">
    <text evidence="3">The sequence shown here is derived from an EMBL/GenBank/DDBJ whole genome shotgun (WGS) entry which is preliminary data.</text>
</comment>
<feature type="transmembrane region" description="Helical" evidence="2">
    <location>
        <begin position="37"/>
        <end position="58"/>
    </location>
</feature>
<protein>
    <submittedName>
        <fullName evidence="3">Uncharacterized protein</fullName>
    </submittedName>
</protein>
<keyword evidence="2" id="KW-0472">Membrane</keyword>
<organism evidence="3 4">
    <name type="scientific">Spongiactinospora rosea</name>
    <dbReference type="NCBI Taxonomy" id="2248750"/>
    <lineage>
        <taxon>Bacteria</taxon>
        <taxon>Bacillati</taxon>
        <taxon>Actinomycetota</taxon>
        <taxon>Actinomycetes</taxon>
        <taxon>Streptosporangiales</taxon>
        <taxon>Streptosporangiaceae</taxon>
        <taxon>Spongiactinospora</taxon>
    </lineage>
</organism>
<dbReference type="AlphaFoldDB" id="A0A366LTG7"/>
<evidence type="ECO:0000256" key="2">
    <source>
        <dbReference type="SAM" id="Phobius"/>
    </source>
</evidence>
<keyword evidence="2" id="KW-0812">Transmembrane</keyword>
<feature type="compositionally biased region" description="Basic residues" evidence="1">
    <location>
        <begin position="1"/>
        <end position="15"/>
    </location>
</feature>
<accession>A0A366LTG7</accession>
<keyword evidence="4" id="KW-1185">Reference proteome</keyword>
<name>A0A366LTG7_9ACTN</name>
<sequence>MARKRRGKARTKGTAKKGGDPPQEDASGGGWKAARTWLAGIVSAVLIAAIGVVFTAWYTTGGTDAVDSLGGAPPLTIGHVDVEQDERPLVLREPVTNPRDRATLLGRAVGDAEMADMLARHHVATIGDANITVVLTGNRSSLRIINVRPRVHLRAPPADGAYLYQGTAGEAGTIELVADLDRRPIRFTTKKKPDTAYFTKKQIDLKRGERVTLSLSVIGKSAYYEFDLVATVLAGDRSEQVVINGPGGVPFRLTGHADSYRSAYKLVETVGWVPTSTDRACTAVTTC</sequence>
<gene>
    <name evidence="3" type="ORF">DP939_27950</name>
</gene>
<proteinExistence type="predicted"/>
<dbReference type="RefSeq" id="WP_113983763.1">
    <property type="nucleotide sequence ID" value="NZ_QMEY01000014.1"/>
</dbReference>
<reference evidence="3 4" key="1">
    <citation type="submission" date="2018-06" db="EMBL/GenBank/DDBJ databases">
        <title>Sphaerisporangium craniellae sp. nov., isolated from a marine sponge in the South China Sea.</title>
        <authorList>
            <person name="Li L."/>
        </authorList>
    </citation>
    <scope>NUCLEOTIDE SEQUENCE [LARGE SCALE GENOMIC DNA]</scope>
    <source>
        <strain evidence="3 4">LHW63015</strain>
    </source>
</reference>
<dbReference type="Proteomes" id="UP000253303">
    <property type="component" value="Unassembled WGS sequence"/>
</dbReference>
<feature type="region of interest" description="Disordered" evidence="1">
    <location>
        <begin position="1"/>
        <end position="30"/>
    </location>
</feature>